<comment type="caution">
    <text evidence="1">The sequence shown here is derived from an EMBL/GenBank/DDBJ whole genome shotgun (WGS) entry which is preliminary data.</text>
</comment>
<evidence type="ECO:0000313" key="2">
    <source>
        <dbReference type="Proteomes" id="UP000308092"/>
    </source>
</evidence>
<accession>A0A4S3J0P9</accession>
<sequence>MMTALSATHLFHLKQKCSNGYSHTARKARDKKLLSPVLTVPAGSGAAGCEPARPIWNLTGVRSLVRGPLAAVTPAPILSAVPKWGFIGPLLRLQVAVARGTTAAEGLSIGRNPTLEFLGGETAACLLNISQPPIEIPFLIVRITKRSGPTMGWSCTPW</sequence>
<name>A0A4S3J0P9_9EURO</name>
<dbReference type="VEuPathDB" id="FungiDB:EYZ11_013097"/>
<evidence type="ECO:0000313" key="1">
    <source>
        <dbReference type="EMBL" id="THC87458.1"/>
    </source>
</evidence>
<dbReference type="EMBL" id="SOSA01001198">
    <property type="protein sequence ID" value="THC87458.1"/>
    <property type="molecule type" value="Genomic_DNA"/>
</dbReference>
<organism evidence="1 2">
    <name type="scientific">Aspergillus tanneri</name>
    <dbReference type="NCBI Taxonomy" id="1220188"/>
    <lineage>
        <taxon>Eukaryota</taxon>
        <taxon>Fungi</taxon>
        <taxon>Dikarya</taxon>
        <taxon>Ascomycota</taxon>
        <taxon>Pezizomycotina</taxon>
        <taxon>Eurotiomycetes</taxon>
        <taxon>Eurotiomycetidae</taxon>
        <taxon>Eurotiales</taxon>
        <taxon>Aspergillaceae</taxon>
        <taxon>Aspergillus</taxon>
        <taxon>Aspergillus subgen. Circumdati</taxon>
    </lineage>
</organism>
<proteinExistence type="predicted"/>
<dbReference type="AlphaFoldDB" id="A0A4S3J0P9"/>
<reference evidence="1 2" key="1">
    <citation type="submission" date="2019-03" db="EMBL/GenBank/DDBJ databases">
        <title>The genome sequence of a newly discovered highly antifungal drug resistant Aspergillus species, Aspergillus tanneri NIH 1004.</title>
        <authorList>
            <person name="Mounaud S."/>
            <person name="Singh I."/>
            <person name="Joardar V."/>
            <person name="Pakala S."/>
            <person name="Pakala S."/>
            <person name="Venepally P."/>
            <person name="Hoover J."/>
            <person name="Nierman W."/>
            <person name="Chung J."/>
            <person name="Losada L."/>
        </authorList>
    </citation>
    <scope>NUCLEOTIDE SEQUENCE [LARGE SCALE GENOMIC DNA]</scope>
    <source>
        <strain evidence="1 2">NIH1004</strain>
    </source>
</reference>
<keyword evidence="2" id="KW-1185">Reference proteome</keyword>
<protein>
    <submittedName>
        <fullName evidence="1">Uncharacterized protein</fullName>
    </submittedName>
</protein>
<dbReference type="Proteomes" id="UP000308092">
    <property type="component" value="Unassembled WGS sequence"/>
</dbReference>
<gene>
    <name evidence="1" type="ORF">EYZ11_013097</name>
</gene>